<dbReference type="EMBL" id="PDPS01000026">
    <property type="protein sequence ID" value="PID57621.1"/>
    <property type="molecule type" value="Genomic_DNA"/>
</dbReference>
<evidence type="ECO:0000256" key="1">
    <source>
        <dbReference type="ARBA" id="ARBA00022729"/>
    </source>
</evidence>
<gene>
    <name evidence="5" type="ORF">CSB45_07290</name>
</gene>
<dbReference type="Gene3D" id="2.40.128.20">
    <property type="match status" value="1"/>
</dbReference>
<sequence>MKTRKTFILSICTVHVLIFAAFAFAEDAELFAGWKGKWLSSHMLNSDPAMEKGFAAIAKAAEGKSAEDVKSFMASMYETDFGALLLEGNTITYYENDGTTVKAVCKYDSTGKESTTFTNKDGTTHEFYWYTFLLTSGGDACKEYTNLIMTEVHAHEEGKTHWHMRYGEMDSEKLMNHPNAMWWPTMVDADTTVENAVENTIKHAKDFASMF</sequence>
<accession>A0A2G6E776</accession>
<dbReference type="Proteomes" id="UP000229740">
    <property type="component" value="Unassembled WGS sequence"/>
</dbReference>
<dbReference type="Pfam" id="PF09223">
    <property type="entry name" value="ZinT"/>
    <property type="match status" value="1"/>
</dbReference>
<feature type="domain" description="ZinT" evidence="4">
    <location>
        <begin position="32"/>
        <end position="203"/>
    </location>
</feature>
<reference evidence="5 6" key="1">
    <citation type="submission" date="2017-10" db="EMBL/GenBank/DDBJ databases">
        <title>Novel microbial diversity and functional potential in the marine mammal oral microbiome.</title>
        <authorList>
            <person name="Dudek N.K."/>
            <person name="Sun C.L."/>
            <person name="Burstein D."/>
            <person name="Kantor R.S."/>
            <person name="Aliaga Goltsman D.S."/>
            <person name="Bik E.M."/>
            <person name="Thomas B.C."/>
            <person name="Banfield J.F."/>
            <person name="Relman D.A."/>
        </authorList>
    </citation>
    <scope>NUCLEOTIDE SEQUENCE [LARGE SCALE GENOMIC DNA]</scope>
    <source>
        <strain evidence="5">DOLZORAL124_49_17</strain>
    </source>
</reference>
<comment type="caution">
    <text evidence="5">The sequence shown here is derived from an EMBL/GenBank/DDBJ whole genome shotgun (WGS) entry which is preliminary data.</text>
</comment>
<dbReference type="InterPro" id="IPR012674">
    <property type="entry name" value="Calycin"/>
</dbReference>
<protein>
    <recommendedName>
        <fullName evidence="4">ZinT domain-containing protein</fullName>
    </recommendedName>
</protein>
<feature type="chain" id="PRO_5013707497" description="ZinT domain-containing protein" evidence="3">
    <location>
        <begin position="26"/>
        <end position="211"/>
    </location>
</feature>
<evidence type="ECO:0000313" key="5">
    <source>
        <dbReference type="EMBL" id="PID57621.1"/>
    </source>
</evidence>
<keyword evidence="2" id="KW-0862">Zinc</keyword>
<organism evidence="5 6">
    <name type="scientific">candidate division KSB3 bacterium</name>
    <dbReference type="NCBI Taxonomy" id="2044937"/>
    <lineage>
        <taxon>Bacteria</taxon>
        <taxon>candidate division KSB3</taxon>
    </lineage>
</organism>
<evidence type="ECO:0000256" key="2">
    <source>
        <dbReference type="ARBA" id="ARBA00022833"/>
    </source>
</evidence>
<dbReference type="AlphaFoldDB" id="A0A2G6E776"/>
<dbReference type="GO" id="GO:0008270">
    <property type="term" value="F:zinc ion binding"/>
    <property type="evidence" value="ECO:0007669"/>
    <property type="project" value="InterPro"/>
</dbReference>
<feature type="signal peptide" evidence="3">
    <location>
        <begin position="1"/>
        <end position="25"/>
    </location>
</feature>
<keyword evidence="1 3" id="KW-0732">Signal</keyword>
<dbReference type="SUPFAM" id="SSF50814">
    <property type="entry name" value="Lipocalins"/>
    <property type="match status" value="1"/>
</dbReference>
<evidence type="ECO:0000259" key="4">
    <source>
        <dbReference type="Pfam" id="PF09223"/>
    </source>
</evidence>
<name>A0A2G6E776_9BACT</name>
<dbReference type="InterPro" id="IPR015304">
    <property type="entry name" value="ZinT_dom"/>
</dbReference>
<evidence type="ECO:0000256" key="3">
    <source>
        <dbReference type="SAM" id="SignalP"/>
    </source>
</evidence>
<proteinExistence type="predicted"/>
<evidence type="ECO:0000313" key="6">
    <source>
        <dbReference type="Proteomes" id="UP000229740"/>
    </source>
</evidence>